<organism evidence="1 2">
    <name type="scientific">Agrobacterium phage Atu_ph07</name>
    <dbReference type="NCBI Taxonomy" id="2024264"/>
    <lineage>
        <taxon>Viruses</taxon>
        <taxon>Duplodnaviria</taxon>
        <taxon>Heunggongvirae</taxon>
        <taxon>Uroviricota</taxon>
        <taxon>Caudoviricetes</taxon>
        <taxon>Polybotosvirus</taxon>
        <taxon>Polybotosvirus Atuph07</taxon>
    </lineage>
</organism>
<dbReference type="Proteomes" id="UP000223025">
    <property type="component" value="Segment"/>
</dbReference>
<proteinExistence type="predicted"/>
<keyword evidence="2" id="KW-1185">Reference proteome</keyword>
<evidence type="ECO:0000313" key="2">
    <source>
        <dbReference type="Proteomes" id="UP000223025"/>
    </source>
</evidence>
<dbReference type="KEGG" id="vg:40088519"/>
<reference evidence="1 2" key="1">
    <citation type="submission" date="2017-06" db="EMBL/GenBank/DDBJ databases">
        <authorList>
            <person name="Kim H.J."/>
            <person name="Triplett B.A."/>
        </authorList>
    </citation>
    <scope>NUCLEOTIDE SEQUENCE [LARGE SCALE GENOMIC DNA]</scope>
</reference>
<sequence>MKKYVSFDFHTNYFSDDDPVFHVFGFTVDDPTGKIQELVNGDDWVTELAEELEGMLETSLTAVFYPEEQFFGSTSYEIDDSHLDNIISGMEYARKWFEEAGGIVGELVTVVGGEQDDLEGKLKVELGM</sequence>
<evidence type="ECO:0000313" key="1">
    <source>
        <dbReference type="EMBL" id="AUZ95275.1"/>
    </source>
</evidence>
<accession>A0A2L0V0H3</accession>
<dbReference type="GeneID" id="40088519"/>
<protein>
    <submittedName>
        <fullName evidence="1">Uncharacterized protein</fullName>
    </submittedName>
</protein>
<dbReference type="RefSeq" id="YP_009612181.1">
    <property type="nucleotide sequence ID" value="NC_042013.1"/>
</dbReference>
<name>A0A2L0V0H3_9CAUD</name>
<dbReference type="EMBL" id="MF403008">
    <property type="protein sequence ID" value="AUZ95275.1"/>
    <property type="molecule type" value="Genomic_DNA"/>
</dbReference>